<dbReference type="GO" id="GO:0030942">
    <property type="term" value="F:endoplasmic reticulum signal peptide binding"/>
    <property type="evidence" value="ECO:0007669"/>
    <property type="project" value="InterPro"/>
</dbReference>
<protein>
    <recommendedName>
        <fullName evidence="5 15">Protein farnesyltransferase subunit beta</fullName>
        <shortName evidence="15">FTase-beta</shortName>
        <ecNumber evidence="4 15">2.5.1.58</ecNumber>
    </recommendedName>
</protein>
<dbReference type="PANTHER" id="PTHR11774:SF6">
    <property type="entry name" value="PROTEIN FARNESYLTRANSFERASE SUBUNIT BETA"/>
    <property type="match status" value="1"/>
</dbReference>
<evidence type="ECO:0000256" key="9">
    <source>
        <dbReference type="ARBA" id="ARBA00022723"/>
    </source>
</evidence>
<keyword evidence="14" id="KW-0687">Ribonucleoprotein</keyword>
<keyword evidence="6" id="KW-0963">Cytoplasm</keyword>
<sequence length="570" mass="63891">MPNDEVKNQQSEVAVSSLIETSQNQGISFLDFDTLLNMLDASYDSFSNCNASLGEVLTDTIEKKMEVEVDVQTIYEDILSEGSDKIPKLNREMHSRYIHEMLNRPLPAPFSKLDASKTWIAFWLMNSAALIDNLNTKEQNNAAKQLMYFYKTSSGSKNTVAGFGGGLHQLPHLAASYAAVLALLLSKNENAWREIDTQKVKKWLLQCKNKDGSFSMHVGGESDTRAAYCALCIAQLLNILDDDLRKGVADWLIKCQTYEGGFAGAPGDEAHGGYTFCALSALFILLNPDELMVSGLNLEILIKWTVDRQYSLEGGFSGRTNKLVDGCYSHWVGGTVALLELLINYNKYKINDPNKYLSLIDRQRLQNYILCCCQDTFGLRDKPGMNSDFYHTNYVLCGLSMCQHFQIYDPSKAQKYGNAFSAYPIEIEQPNTITILDDNHVLGIDAIFGVPYVTGLLTKNGGKSSIYITQKRLSYNIDDEIEGINPLSDLPKNVKPLLHEFNPDQKTHPILIRVTDGNRDKSKKVKLSTVVEPQNLAIFWKEYTNIIKAGFPGLKKKSKSKKKVKKTSKK</sequence>
<dbReference type="SUPFAM" id="SSF48239">
    <property type="entry name" value="Terpenoid cyclases/Protein prenyltransferases"/>
    <property type="match status" value="1"/>
</dbReference>
<evidence type="ECO:0000256" key="15">
    <source>
        <dbReference type="RuleBase" id="RU365056"/>
    </source>
</evidence>
<dbReference type="GO" id="GO:0004660">
    <property type="term" value="F:protein farnesyltransferase activity"/>
    <property type="evidence" value="ECO:0007669"/>
    <property type="project" value="UniProtKB-UniRule"/>
</dbReference>
<dbReference type="InterPro" id="IPR026872">
    <property type="entry name" value="FTB"/>
</dbReference>
<keyword evidence="13" id="KW-0733">Signal recognition particle</keyword>
<reference evidence="18" key="1">
    <citation type="journal article" date="2017" name="Genome Announc.">
        <title>Genome sequences of Cyberlindnera fabianii 65, Pichia kudriavzevii 129, and Saccharomyces cerevisiae 131 isolated from fermented masau fruits in Zimbabwe.</title>
        <authorList>
            <person name="van Rijswijck I.M.H."/>
            <person name="Derks M.F.L."/>
            <person name="Abee T."/>
            <person name="de Ridder D."/>
            <person name="Smid E.J."/>
        </authorList>
    </citation>
    <scope>NUCLEOTIDE SEQUENCE [LARGE SCALE GENOMIC DNA]</scope>
    <source>
        <strain evidence="18">129</strain>
    </source>
</reference>
<dbReference type="SUPFAM" id="SSF54762">
    <property type="entry name" value="Signal recognition particle alu RNA binding heterodimer, SRP9/14"/>
    <property type="match status" value="1"/>
</dbReference>
<evidence type="ECO:0000256" key="4">
    <source>
        <dbReference type="ARBA" id="ARBA00012702"/>
    </source>
</evidence>
<organism evidence="17 18">
    <name type="scientific">Pichia kudriavzevii</name>
    <name type="common">Yeast</name>
    <name type="synonym">Issatchenkia orientalis</name>
    <dbReference type="NCBI Taxonomy" id="4909"/>
    <lineage>
        <taxon>Eukaryota</taxon>
        <taxon>Fungi</taxon>
        <taxon>Dikarya</taxon>
        <taxon>Ascomycota</taxon>
        <taxon>Saccharomycotina</taxon>
        <taxon>Pichiomycetes</taxon>
        <taxon>Pichiales</taxon>
        <taxon>Pichiaceae</taxon>
        <taxon>Pichia</taxon>
    </lineage>
</organism>
<dbReference type="Gene3D" id="3.30.720.10">
    <property type="entry name" value="Signal recognition particle alu RNA binding heterodimer, srp9/1"/>
    <property type="match status" value="1"/>
</dbReference>
<dbReference type="InterPro" id="IPR001330">
    <property type="entry name" value="Prenyltrans"/>
</dbReference>
<proteinExistence type="inferred from homology"/>
<dbReference type="CDD" id="cd02893">
    <property type="entry name" value="FTase"/>
    <property type="match status" value="1"/>
</dbReference>
<comment type="similarity">
    <text evidence="2">Belongs to the SRP14 family.</text>
</comment>
<evidence type="ECO:0000256" key="5">
    <source>
        <dbReference type="ARBA" id="ARBA00015798"/>
    </source>
</evidence>
<keyword evidence="9 15" id="KW-0479">Metal-binding</keyword>
<gene>
    <name evidence="17" type="ORF">BOH78_1740</name>
</gene>
<dbReference type="PANTHER" id="PTHR11774">
    <property type="entry name" value="GERANYLGERANYL TRANSFERASE TYPE BETA SUBUNIT"/>
    <property type="match status" value="1"/>
</dbReference>
<dbReference type="Proteomes" id="UP000189274">
    <property type="component" value="Unassembled WGS sequence"/>
</dbReference>
<comment type="similarity">
    <text evidence="3 15">Belongs to the protein prenyltransferase subunit beta family.</text>
</comment>
<comment type="cofactor">
    <cofactor evidence="15">
        <name>Zn(2+)</name>
        <dbReference type="ChEBI" id="CHEBI:29105"/>
    </cofactor>
    <text evidence="15">Binds 1 zinc ion per subunit.</text>
</comment>
<comment type="subcellular location">
    <subcellularLocation>
        <location evidence="1">Cytoplasm</location>
    </subcellularLocation>
</comment>
<dbReference type="AlphaFoldDB" id="A0A1V2LQI8"/>
<dbReference type="VEuPathDB" id="FungiDB:C5L36_0C03490"/>
<evidence type="ECO:0000256" key="8">
    <source>
        <dbReference type="ARBA" id="ARBA00022679"/>
    </source>
</evidence>
<dbReference type="GO" id="GO:0008270">
    <property type="term" value="F:zinc ion binding"/>
    <property type="evidence" value="ECO:0007669"/>
    <property type="project" value="UniProtKB-UniRule"/>
</dbReference>
<evidence type="ECO:0000259" key="16">
    <source>
        <dbReference type="Pfam" id="PF00432"/>
    </source>
</evidence>
<keyword evidence="11 15" id="KW-0862">Zinc</keyword>
<evidence type="ECO:0000256" key="2">
    <source>
        <dbReference type="ARBA" id="ARBA00010349"/>
    </source>
</evidence>
<evidence type="ECO:0000256" key="10">
    <source>
        <dbReference type="ARBA" id="ARBA00022737"/>
    </source>
</evidence>
<name>A0A1V2LQI8_PICKU</name>
<evidence type="ECO:0000256" key="1">
    <source>
        <dbReference type="ARBA" id="ARBA00004496"/>
    </source>
</evidence>
<dbReference type="EMBL" id="MQVM01000006">
    <property type="protein sequence ID" value="ONH75562.1"/>
    <property type="molecule type" value="Genomic_DNA"/>
</dbReference>
<keyword evidence="7 15" id="KW-0637">Prenyltransferase</keyword>
<dbReference type="VEuPathDB" id="FungiDB:C5L36_0C03480"/>
<evidence type="ECO:0000256" key="6">
    <source>
        <dbReference type="ARBA" id="ARBA00022490"/>
    </source>
</evidence>
<accession>A0A1V2LQI8</accession>
<dbReference type="InterPro" id="IPR003210">
    <property type="entry name" value="Signal_recog_particle_SRP14"/>
</dbReference>
<evidence type="ECO:0000256" key="3">
    <source>
        <dbReference type="ARBA" id="ARBA00010497"/>
    </source>
</evidence>
<dbReference type="EC" id="2.5.1.58" evidence="4 15"/>
<evidence type="ECO:0000256" key="13">
    <source>
        <dbReference type="ARBA" id="ARBA00023135"/>
    </source>
</evidence>
<dbReference type="InterPro" id="IPR045089">
    <property type="entry name" value="PGGT1B-like"/>
</dbReference>
<keyword evidence="12" id="KW-0694">RNA-binding</keyword>
<dbReference type="Gene3D" id="1.50.10.20">
    <property type="match status" value="1"/>
</dbReference>
<dbReference type="GO" id="GO:0005965">
    <property type="term" value="C:protein farnesyltransferase complex"/>
    <property type="evidence" value="ECO:0007669"/>
    <property type="project" value="UniProtKB-UniRule"/>
</dbReference>
<keyword evidence="8 15" id="KW-0808">Transferase</keyword>
<evidence type="ECO:0000313" key="17">
    <source>
        <dbReference type="EMBL" id="ONH75562.1"/>
    </source>
</evidence>
<evidence type="ECO:0000313" key="18">
    <source>
        <dbReference type="Proteomes" id="UP000189274"/>
    </source>
</evidence>
<dbReference type="GO" id="GO:0097354">
    <property type="term" value="P:prenylation"/>
    <property type="evidence" value="ECO:0007669"/>
    <property type="project" value="UniProtKB-UniRule"/>
</dbReference>
<evidence type="ECO:0000256" key="11">
    <source>
        <dbReference type="ARBA" id="ARBA00022833"/>
    </source>
</evidence>
<dbReference type="InterPro" id="IPR008930">
    <property type="entry name" value="Terpenoid_cyclase/PrenylTrfase"/>
</dbReference>
<dbReference type="GO" id="GO:0008312">
    <property type="term" value="F:7S RNA binding"/>
    <property type="evidence" value="ECO:0007669"/>
    <property type="project" value="InterPro"/>
</dbReference>
<evidence type="ECO:0000256" key="7">
    <source>
        <dbReference type="ARBA" id="ARBA00022602"/>
    </source>
</evidence>
<comment type="function">
    <text evidence="15">Catalyzes the transfer of a farnesyl moiety from farnesyl diphosphate to a cysteine at the fourth position from the C-terminus of several proteins. The beta subunit is responsible for peptide-binding.</text>
</comment>
<evidence type="ECO:0000256" key="12">
    <source>
        <dbReference type="ARBA" id="ARBA00022884"/>
    </source>
</evidence>
<keyword evidence="10" id="KW-0677">Repeat</keyword>
<dbReference type="Pfam" id="PF00432">
    <property type="entry name" value="Prenyltrans"/>
    <property type="match status" value="1"/>
</dbReference>
<dbReference type="InterPro" id="IPR009018">
    <property type="entry name" value="Signal_recog_particle_SRP9/14"/>
</dbReference>
<comment type="caution">
    <text evidence="17">The sequence shown here is derived from an EMBL/GenBank/DDBJ whole genome shotgun (WGS) entry which is preliminary data.</text>
</comment>
<dbReference type="Pfam" id="PF02290">
    <property type="entry name" value="SRP14"/>
    <property type="match status" value="1"/>
</dbReference>
<dbReference type="GO" id="GO:0005786">
    <property type="term" value="C:signal recognition particle, endoplasmic reticulum targeting"/>
    <property type="evidence" value="ECO:0007669"/>
    <property type="project" value="UniProtKB-KW"/>
</dbReference>
<comment type="catalytic activity">
    <reaction evidence="15">
        <text>L-cysteinyl-[protein] + (2E,6E)-farnesyl diphosphate = S-(2E,6E)-farnesyl-L-cysteinyl-[protein] + diphosphate</text>
        <dbReference type="Rhea" id="RHEA:13345"/>
        <dbReference type="Rhea" id="RHEA-COMP:10131"/>
        <dbReference type="Rhea" id="RHEA-COMP:11535"/>
        <dbReference type="ChEBI" id="CHEBI:29950"/>
        <dbReference type="ChEBI" id="CHEBI:33019"/>
        <dbReference type="ChEBI" id="CHEBI:86019"/>
        <dbReference type="ChEBI" id="CHEBI:175763"/>
    </reaction>
</comment>
<comment type="subunit">
    <text evidence="15">Heterodimer of an alpha and a beta subunit.</text>
</comment>
<feature type="domain" description="Prenyltransferase alpha-alpha toroid" evidence="16">
    <location>
        <begin position="89"/>
        <end position="406"/>
    </location>
</feature>
<dbReference type="GO" id="GO:0006614">
    <property type="term" value="P:SRP-dependent cotranslational protein targeting to membrane"/>
    <property type="evidence" value="ECO:0007669"/>
    <property type="project" value="InterPro"/>
</dbReference>
<evidence type="ECO:0000256" key="14">
    <source>
        <dbReference type="ARBA" id="ARBA00023274"/>
    </source>
</evidence>